<dbReference type="CDD" id="cd01530">
    <property type="entry name" value="Cdc25"/>
    <property type="match status" value="1"/>
</dbReference>
<feature type="compositionally biased region" description="Polar residues" evidence="9">
    <location>
        <begin position="405"/>
        <end position="415"/>
    </location>
</feature>
<dbReference type="FunFam" id="3.40.250.10:FF:000021">
    <property type="entry name" value="M-phase inducer phosphatase cdc-25.2"/>
    <property type="match status" value="1"/>
</dbReference>
<dbReference type="GO" id="GO:0004725">
    <property type="term" value="F:protein tyrosine phosphatase activity"/>
    <property type="evidence" value="ECO:0007669"/>
    <property type="project" value="UniProtKB-UniRule"/>
</dbReference>
<feature type="domain" description="Rhodanese" evidence="10">
    <location>
        <begin position="231"/>
        <end position="337"/>
    </location>
</feature>
<dbReference type="AlphaFoldDB" id="A0A8R1E1V9"/>
<reference evidence="11" key="2">
    <citation type="submission" date="2022-06" db="UniProtKB">
        <authorList>
            <consortium name="EnsemblMetazoa"/>
        </authorList>
    </citation>
    <scope>IDENTIFICATION</scope>
    <source>
        <strain evidence="11">DF5081</strain>
    </source>
</reference>
<keyword evidence="5 8" id="KW-0904">Protein phosphatase</keyword>
<evidence type="ECO:0000256" key="2">
    <source>
        <dbReference type="ARBA" id="ARBA00022618"/>
    </source>
</evidence>
<dbReference type="Gene3D" id="3.40.250.10">
    <property type="entry name" value="Rhodanese-like domain"/>
    <property type="match status" value="1"/>
</dbReference>
<organism evidence="11 12">
    <name type="scientific">Caenorhabditis japonica</name>
    <dbReference type="NCBI Taxonomy" id="281687"/>
    <lineage>
        <taxon>Eukaryota</taxon>
        <taxon>Metazoa</taxon>
        <taxon>Ecdysozoa</taxon>
        <taxon>Nematoda</taxon>
        <taxon>Chromadorea</taxon>
        <taxon>Rhabditida</taxon>
        <taxon>Rhabditina</taxon>
        <taxon>Rhabditomorpha</taxon>
        <taxon>Rhabditoidea</taxon>
        <taxon>Rhabditidae</taxon>
        <taxon>Peloderinae</taxon>
        <taxon>Caenorhabditis</taxon>
    </lineage>
</organism>
<evidence type="ECO:0000256" key="3">
    <source>
        <dbReference type="ARBA" id="ARBA00022776"/>
    </source>
</evidence>
<dbReference type="GO" id="GO:0005737">
    <property type="term" value="C:cytoplasm"/>
    <property type="evidence" value="ECO:0007669"/>
    <property type="project" value="TreeGrafter"/>
</dbReference>
<keyword evidence="4 8" id="KW-0378">Hydrolase</keyword>
<accession>A0A8R1E1V9</accession>
<keyword evidence="3 8" id="KW-0498">Mitosis</keyword>
<keyword evidence="12" id="KW-1185">Reference proteome</keyword>
<dbReference type="EnsemblMetazoa" id="CJA17763.1">
    <property type="protein sequence ID" value="CJA17763.1"/>
    <property type="gene ID" value="WBGene00136967"/>
</dbReference>
<evidence type="ECO:0000256" key="6">
    <source>
        <dbReference type="ARBA" id="ARBA00023306"/>
    </source>
</evidence>
<dbReference type="PROSITE" id="PS50206">
    <property type="entry name" value="RHODANESE_3"/>
    <property type="match status" value="1"/>
</dbReference>
<keyword evidence="6 8" id="KW-0131">Cell cycle</keyword>
<dbReference type="InterPro" id="IPR036873">
    <property type="entry name" value="Rhodanese-like_dom_sf"/>
</dbReference>
<evidence type="ECO:0000313" key="11">
    <source>
        <dbReference type="EnsemblMetazoa" id="CJA17763.1"/>
    </source>
</evidence>
<dbReference type="PRINTS" id="PR00716">
    <property type="entry name" value="MPIPHPHTASE"/>
</dbReference>
<evidence type="ECO:0000256" key="1">
    <source>
        <dbReference type="ARBA" id="ARBA00011065"/>
    </source>
</evidence>
<feature type="region of interest" description="Disordered" evidence="9">
    <location>
        <begin position="44"/>
        <end position="63"/>
    </location>
</feature>
<comment type="catalytic activity">
    <reaction evidence="7 8">
        <text>O-phospho-L-tyrosyl-[protein] + H2O = L-tyrosyl-[protein] + phosphate</text>
        <dbReference type="Rhea" id="RHEA:10684"/>
        <dbReference type="Rhea" id="RHEA-COMP:10136"/>
        <dbReference type="Rhea" id="RHEA-COMP:20101"/>
        <dbReference type="ChEBI" id="CHEBI:15377"/>
        <dbReference type="ChEBI" id="CHEBI:43474"/>
        <dbReference type="ChEBI" id="CHEBI:46858"/>
        <dbReference type="ChEBI" id="CHEBI:61978"/>
        <dbReference type="EC" id="3.1.3.48"/>
    </reaction>
</comment>
<evidence type="ECO:0000259" key="10">
    <source>
        <dbReference type="PROSITE" id="PS50206"/>
    </source>
</evidence>
<dbReference type="GO" id="GO:0005634">
    <property type="term" value="C:nucleus"/>
    <property type="evidence" value="ECO:0007669"/>
    <property type="project" value="TreeGrafter"/>
</dbReference>
<evidence type="ECO:0000256" key="8">
    <source>
        <dbReference type="RuleBase" id="RU368028"/>
    </source>
</evidence>
<dbReference type="GO" id="GO:0110032">
    <property type="term" value="P:positive regulation of G2/MI transition of meiotic cell cycle"/>
    <property type="evidence" value="ECO:0007669"/>
    <property type="project" value="TreeGrafter"/>
</dbReference>
<dbReference type="EC" id="3.1.3.48" evidence="8"/>
<evidence type="ECO:0000256" key="9">
    <source>
        <dbReference type="SAM" id="MobiDB-lite"/>
    </source>
</evidence>
<dbReference type="SUPFAM" id="SSF52821">
    <property type="entry name" value="Rhodanese/Cell cycle control phosphatase"/>
    <property type="match status" value="1"/>
</dbReference>
<dbReference type="Proteomes" id="UP000005237">
    <property type="component" value="Unassembled WGS sequence"/>
</dbReference>
<dbReference type="Pfam" id="PF00581">
    <property type="entry name" value="Rhodanese"/>
    <property type="match status" value="1"/>
</dbReference>
<reference evidence="12" key="1">
    <citation type="submission" date="2010-08" db="EMBL/GenBank/DDBJ databases">
        <authorList>
            <consortium name="Caenorhabditis japonica Sequencing Consortium"/>
            <person name="Wilson R.K."/>
        </authorList>
    </citation>
    <scope>NUCLEOTIDE SEQUENCE [LARGE SCALE GENOMIC DNA]</scope>
    <source>
        <strain evidence="12">DF5081</strain>
    </source>
</reference>
<dbReference type="GO" id="GO:0010971">
    <property type="term" value="P:positive regulation of G2/M transition of mitotic cell cycle"/>
    <property type="evidence" value="ECO:0007669"/>
    <property type="project" value="TreeGrafter"/>
</dbReference>
<sequence length="473" mass="53846">MMMMSDDDSTSRDSGICEMDEGAPTCFSSLRTFTAHGSDAMEIDEASTASVLPPPRKKSMRREKSACNVRLFDESPKSGTIFARPVLSVRNINSNSRKRSLDGEVVWHPTKSERRAERASDHYHLESVTELADDDDEFLTNMMEAESATENIPQISAPPQNSIVARPHLFRFHSVAGVTTAFNDEVKDEDSSHLVVKYHLETIATNCSTSYRRITAKTLCEVMNGMSRNAFDEKYVLIDCRYPFEYQGGHIRNAINFYNRDNVAQLFFDDQGNRVINKIPIFYCEFSQKRGPSMAYALRADDRKRNIKIYPRCTYEEMYVLDQGFRNFHKVAASNESNHLVEPNEYEYVEMTDVRFVNQLRQWNFHRRALPGQTVQRTELLRSQSTAAIRPSSSTAKEEEAVRSIPSTSQQSAKSQRSEKNKTPAVPRVASRRNLFATQMNSPTSFDRPGAAETLSSPPPKTEIKPLQNPQWT</sequence>
<dbReference type="InterPro" id="IPR000751">
    <property type="entry name" value="MPI_Phosphatase"/>
</dbReference>
<dbReference type="GO" id="GO:0000086">
    <property type="term" value="P:G2/M transition of mitotic cell cycle"/>
    <property type="evidence" value="ECO:0007669"/>
    <property type="project" value="TreeGrafter"/>
</dbReference>
<comment type="function">
    <text evidence="8">Tyrosine protein phosphatase which functions as a dosage-dependent inducer of mitotic progression.</text>
</comment>
<dbReference type="PANTHER" id="PTHR10828:SF76">
    <property type="entry name" value="M-PHASE INDUCER PHOSPHATASE"/>
    <property type="match status" value="1"/>
</dbReference>
<evidence type="ECO:0000313" key="12">
    <source>
        <dbReference type="Proteomes" id="UP000005237"/>
    </source>
</evidence>
<feature type="compositionally biased region" description="Polar residues" evidence="9">
    <location>
        <begin position="381"/>
        <end position="395"/>
    </location>
</feature>
<evidence type="ECO:0000256" key="7">
    <source>
        <dbReference type="ARBA" id="ARBA00051722"/>
    </source>
</evidence>
<protein>
    <recommendedName>
        <fullName evidence="8">M-phase inducer phosphatase</fullName>
        <ecNumber evidence="8">3.1.3.48</ecNumber>
    </recommendedName>
</protein>
<evidence type="ECO:0000256" key="5">
    <source>
        <dbReference type="ARBA" id="ARBA00022912"/>
    </source>
</evidence>
<comment type="similarity">
    <text evidence="1 8">Belongs to the MPI phosphatase family.</text>
</comment>
<dbReference type="GO" id="GO:0010481">
    <property type="term" value="P:epidermal cell division"/>
    <property type="evidence" value="ECO:0007669"/>
    <property type="project" value="EnsemblMetazoa"/>
</dbReference>
<dbReference type="PANTHER" id="PTHR10828">
    <property type="entry name" value="M-PHASE INDUCER PHOSPHATASE DUAL SPECIFICITY PHOSPHATASE CDC25"/>
    <property type="match status" value="1"/>
</dbReference>
<dbReference type="GO" id="GO:0045138">
    <property type="term" value="P:nematode male tail tip morphogenesis"/>
    <property type="evidence" value="ECO:0007669"/>
    <property type="project" value="EnsemblMetazoa"/>
</dbReference>
<feature type="region of interest" description="Disordered" evidence="9">
    <location>
        <begin position="381"/>
        <end position="473"/>
    </location>
</feature>
<feature type="compositionally biased region" description="Polar residues" evidence="9">
    <location>
        <begin position="436"/>
        <end position="445"/>
    </location>
</feature>
<keyword evidence="2 8" id="KW-0132">Cell division</keyword>
<evidence type="ECO:0000256" key="4">
    <source>
        <dbReference type="ARBA" id="ARBA00022801"/>
    </source>
</evidence>
<proteinExistence type="inferred from homology"/>
<dbReference type="InterPro" id="IPR001763">
    <property type="entry name" value="Rhodanese-like_dom"/>
</dbReference>
<name>A0A8R1E1V9_CAEJA</name>
<dbReference type="SMART" id="SM00450">
    <property type="entry name" value="RHOD"/>
    <property type="match status" value="1"/>
</dbReference>